<sequence>MEDAFVIQLKNLVIQLGEAGVKYAIESLADWIIPKNTLSLNRDGDTEVVRTVSLEDGTTFDIIVRLKQEMVTQLLSINSKPTYNSFIMPFSADENQCPNYEDNISLQVKAYSPRRGGINLINGFISINW</sequence>
<evidence type="ECO:0000313" key="1">
    <source>
        <dbReference type="EMBL" id="MDR5587084.1"/>
    </source>
</evidence>
<name>A0ABU1EFN7_9CLOT</name>
<comment type="caution">
    <text evidence="1">The sequence shown here is derived from an EMBL/GenBank/DDBJ whole genome shotgun (WGS) entry which is preliminary data.</text>
</comment>
<reference evidence="1 2" key="1">
    <citation type="submission" date="2023-09" db="EMBL/GenBank/DDBJ databases">
        <authorList>
            <person name="Zhai L."/>
        </authorList>
    </citation>
    <scope>NUCLEOTIDE SEQUENCE [LARGE SCALE GENOMIC DNA]</scope>
    <source>
        <strain evidence="1 2">5 N-1</strain>
    </source>
</reference>
<organism evidence="1 2">
    <name type="scientific">Clostridium aquiflavi</name>
    <dbReference type="NCBI Taxonomy" id="3073603"/>
    <lineage>
        <taxon>Bacteria</taxon>
        <taxon>Bacillati</taxon>
        <taxon>Bacillota</taxon>
        <taxon>Clostridia</taxon>
        <taxon>Eubacteriales</taxon>
        <taxon>Clostridiaceae</taxon>
        <taxon>Clostridium</taxon>
    </lineage>
</organism>
<dbReference type="EMBL" id="JAVJAN010000013">
    <property type="protein sequence ID" value="MDR5587084.1"/>
    <property type="molecule type" value="Genomic_DNA"/>
</dbReference>
<keyword evidence="2" id="KW-1185">Reference proteome</keyword>
<dbReference type="RefSeq" id="WP_252212125.1">
    <property type="nucleotide sequence ID" value="NZ_JAVJAN010000013.1"/>
</dbReference>
<gene>
    <name evidence="1" type="ORF">RGC78_06325</name>
</gene>
<evidence type="ECO:0000313" key="2">
    <source>
        <dbReference type="Proteomes" id="UP001256646"/>
    </source>
</evidence>
<protein>
    <submittedName>
        <fullName evidence="1">Uncharacterized protein</fullName>
    </submittedName>
</protein>
<proteinExistence type="predicted"/>
<accession>A0ABU1EFN7</accession>
<dbReference type="Proteomes" id="UP001256646">
    <property type="component" value="Unassembled WGS sequence"/>
</dbReference>